<dbReference type="InterPro" id="IPR051260">
    <property type="entry name" value="Diverse_substr_monoxygenases"/>
</dbReference>
<keyword evidence="4 8" id="KW-0503">Monooxygenase</keyword>
<dbReference type="CDD" id="cd01095">
    <property type="entry name" value="Nitrilotriacetate_monoxgenase"/>
    <property type="match status" value="1"/>
</dbReference>
<dbReference type="EMBL" id="SMFZ01000002">
    <property type="protein sequence ID" value="TCK21155.1"/>
    <property type="molecule type" value="Genomic_DNA"/>
</dbReference>
<dbReference type="NCBIfam" id="TIGR03860">
    <property type="entry name" value="FMN_nitrolo"/>
    <property type="match status" value="1"/>
</dbReference>
<evidence type="ECO:0000256" key="1">
    <source>
        <dbReference type="ARBA" id="ARBA00022630"/>
    </source>
</evidence>
<keyword evidence="2 6" id="KW-0288">FMN</keyword>
<dbReference type="GO" id="GO:0016705">
    <property type="term" value="F:oxidoreductase activity, acting on paired donors, with incorporation or reduction of molecular oxygen"/>
    <property type="evidence" value="ECO:0007669"/>
    <property type="project" value="InterPro"/>
</dbReference>
<evidence type="ECO:0000256" key="2">
    <source>
        <dbReference type="ARBA" id="ARBA00022643"/>
    </source>
</evidence>
<feature type="binding site" evidence="6">
    <location>
        <position position="149"/>
    </location>
    <ligand>
        <name>FMN</name>
        <dbReference type="ChEBI" id="CHEBI:58210"/>
    </ligand>
</feature>
<dbReference type="GO" id="GO:0004497">
    <property type="term" value="F:monooxygenase activity"/>
    <property type="evidence" value="ECO:0007669"/>
    <property type="project" value="UniProtKB-KW"/>
</dbReference>
<dbReference type="SUPFAM" id="SSF51679">
    <property type="entry name" value="Bacterial luciferase-like"/>
    <property type="match status" value="1"/>
</dbReference>
<name>A0A4R1HKX1_PSEEN</name>
<keyword evidence="3" id="KW-0560">Oxidoreductase</keyword>
<dbReference type="AlphaFoldDB" id="A0A4R1HKX1"/>
<comment type="similarity">
    <text evidence="5">Belongs to the NtaA/SnaA/DszA monooxygenase family.</text>
</comment>
<dbReference type="InterPro" id="IPR036661">
    <property type="entry name" value="Luciferase-like_sf"/>
</dbReference>
<feature type="binding site" evidence="6">
    <location>
        <position position="95"/>
    </location>
    <ligand>
        <name>FMN</name>
        <dbReference type="ChEBI" id="CHEBI:58210"/>
    </ligand>
</feature>
<dbReference type="RefSeq" id="WP_132429939.1">
    <property type="nucleotide sequence ID" value="NZ_SMFZ01000002.1"/>
</dbReference>
<proteinExistence type="inferred from homology"/>
<dbReference type="InterPro" id="IPR011251">
    <property type="entry name" value="Luciferase-like_dom"/>
</dbReference>
<dbReference type="OrthoDB" id="9135350at2"/>
<evidence type="ECO:0000313" key="9">
    <source>
        <dbReference type="Proteomes" id="UP000295560"/>
    </source>
</evidence>
<dbReference type="PANTHER" id="PTHR30011">
    <property type="entry name" value="ALKANESULFONATE MONOOXYGENASE-RELATED"/>
    <property type="match status" value="1"/>
</dbReference>
<evidence type="ECO:0000256" key="3">
    <source>
        <dbReference type="ARBA" id="ARBA00023002"/>
    </source>
</evidence>
<dbReference type="Gene3D" id="3.20.20.30">
    <property type="entry name" value="Luciferase-like domain"/>
    <property type="match status" value="1"/>
</dbReference>
<dbReference type="PANTHER" id="PTHR30011:SF16">
    <property type="entry name" value="C2H2 FINGER DOMAIN TRANSCRIPTION FACTOR (EUROFUNG)-RELATED"/>
    <property type="match status" value="1"/>
</dbReference>
<comment type="caution">
    <text evidence="8">The sequence shown here is derived from an EMBL/GenBank/DDBJ whole genome shotgun (WGS) entry which is preliminary data.</text>
</comment>
<evidence type="ECO:0000256" key="6">
    <source>
        <dbReference type="PIRSR" id="PIRSR000337-1"/>
    </source>
</evidence>
<reference evidence="8 9" key="1">
    <citation type="submission" date="2019-03" db="EMBL/GenBank/DDBJ databases">
        <title>Sequencing the genomes of 1000 actinobacteria strains.</title>
        <authorList>
            <person name="Klenk H.-P."/>
        </authorList>
    </citation>
    <scope>NUCLEOTIDE SEQUENCE [LARGE SCALE GENOMIC DNA]</scope>
    <source>
        <strain evidence="8 9">DSM 44969</strain>
    </source>
</reference>
<dbReference type="PIRSF" id="PIRSF000337">
    <property type="entry name" value="NTA_MOA"/>
    <property type="match status" value="1"/>
</dbReference>
<feature type="domain" description="Luciferase-like" evidence="7">
    <location>
        <begin position="22"/>
        <end position="393"/>
    </location>
</feature>
<dbReference type="Pfam" id="PF00296">
    <property type="entry name" value="Bac_luciferase"/>
    <property type="match status" value="1"/>
</dbReference>
<accession>A0A4R1HKX1</accession>
<keyword evidence="1 6" id="KW-0285">Flavoprotein</keyword>
<protein>
    <submittedName>
        <fullName evidence="8">FMN-dependent oxidoreductase (Nitrilotriacetate monooxygenase family)</fullName>
    </submittedName>
</protein>
<gene>
    <name evidence="8" type="ORF">EV378_5134</name>
</gene>
<evidence type="ECO:0000256" key="4">
    <source>
        <dbReference type="ARBA" id="ARBA00023033"/>
    </source>
</evidence>
<keyword evidence="9" id="KW-1185">Reference proteome</keyword>
<organism evidence="8 9">
    <name type="scientific">Pseudonocardia endophytica</name>
    <dbReference type="NCBI Taxonomy" id="401976"/>
    <lineage>
        <taxon>Bacteria</taxon>
        <taxon>Bacillati</taxon>
        <taxon>Actinomycetota</taxon>
        <taxon>Actinomycetes</taxon>
        <taxon>Pseudonocardiales</taxon>
        <taxon>Pseudonocardiaceae</taxon>
        <taxon>Pseudonocardia</taxon>
    </lineage>
</organism>
<feature type="binding site" evidence="6">
    <location>
        <position position="220"/>
    </location>
    <ligand>
        <name>FMN</name>
        <dbReference type="ChEBI" id="CHEBI:58210"/>
    </ligand>
</feature>
<evidence type="ECO:0000259" key="7">
    <source>
        <dbReference type="Pfam" id="PF00296"/>
    </source>
</evidence>
<sequence length="457" mass="49845">MPRKQIHLAAHFPGVNNTTVWSDPEAGSHIEFSSFAHFARTAERAKFDFLFLAEGLRLREQGGKIYDLDVVGRPDTFAILAAVAAVTDRLGLAGTINSTFNEPYEVARQFASLDHLSDGRAAWNVVTSWDEFTGENFRRGGFLPKEKRYSRAKEFLSATGVLWDSWRGDEVLADKSSGEFLSDPDAGRFRVRSDQFDIAGRFGVPRSPQGRPVILQAGDSEEGREFAASSADAIFSRHAELEAGRAFYADLKGRLGAYGRDPEDLKILPAATFVLGDTDAEAAEKADVVRHQQVSGATAIAFAEQLWNRDLSELDPDGPLPSFDPAVGDELLSKGRASVRQYRDPIATANEWRQVAEAKNLSLRELVIHMTGRQTFVGSAATVAATIDEFVQTDASDGFVLVPHVTPGGLDAFADTVVPLLQERGSFRTEYEGTTLREHLGLKPSPTTVAPADVDAS</sequence>
<dbReference type="Proteomes" id="UP000295560">
    <property type="component" value="Unassembled WGS sequence"/>
</dbReference>
<evidence type="ECO:0000313" key="8">
    <source>
        <dbReference type="EMBL" id="TCK21155.1"/>
    </source>
</evidence>
<evidence type="ECO:0000256" key="5">
    <source>
        <dbReference type="ARBA" id="ARBA00033748"/>
    </source>
</evidence>
<dbReference type="InterPro" id="IPR016215">
    <property type="entry name" value="NTA_MOA"/>
</dbReference>